<evidence type="ECO:0000313" key="3">
    <source>
        <dbReference type="EMBL" id="HIX07809.1"/>
    </source>
</evidence>
<dbReference type="PROSITE" id="PS50943">
    <property type="entry name" value="HTH_CROC1"/>
    <property type="match status" value="1"/>
</dbReference>
<dbReference type="Proteomes" id="UP000824204">
    <property type="component" value="Unassembled WGS sequence"/>
</dbReference>
<dbReference type="SMART" id="SM00530">
    <property type="entry name" value="HTH_XRE"/>
    <property type="match status" value="1"/>
</dbReference>
<keyword evidence="1" id="KW-0238">DNA-binding</keyword>
<name>A0A9D2AFH1_9FIRM</name>
<comment type="caution">
    <text evidence="3">The sequence shown here is derived from an EMBL/GenBank/DDBJ whole genome shotgun (WGS) entry which is preliminary data.</text>
</comment>
<organism evidence="3 4">
    <name type="scientific">Candidatus Borkfalkia faecipullorum</name>
    <dbReference type="NCBI Taxonomy" id="2838510"/>
    <lineage>
        <taxon>Bacteria</taxon>
        <taxon>Bacillati</taxon>
        <taxon>Bacillota</taxon>
        <taxon>Clostridia</taxon>
        <taxon>Christensenellales</taxon>
        <taxon>Christensenellaceae</taxon>
        <taxon>Candidatus Borkfalkia</taxon>
    </lineage>
</organism>
<sequence>MKNSRLVNFPEQLKELREEYGVTQTALAQGIGVSKGLISLWENGLREPTLSNLVALADYFDVSLDFLTGRIQD</sequence>
<dbReference type="GO" id="GO:0003677">
    <property type="term" value="F:DNA binding"/>
    <property type="evidence" value="ECO:0007669"/>
    <property type="project" value="UniProtKB-KW"/>
</dbReference>
<dbReference type="PANTHER" id="PTHR46558:SF11">
    <property type="entry name" value="HTH-TYPE TRANSCRIPTIONAL REGULATOR XRE"/>
    <property type="match status" value="1"/>
</dbReference>
<proteinExistence type="predicted"/>
<gene>
    <name evidence="3" type="ORF">H9741_05025</name>
</gene>
<dbReference type="AlphaFoldDB" id="A0A9D2AFH1"/>
<dbReference type="PANTHER" id="PTHR46558">
    <property type="entry name" value="TRACRIPTIONAL REGULATORY PROTEIN-RELATED-RELATED"/>
    <property type="match status" value="1"/>
</dbReference>
<dbReference type="SUPFAM" id="SSF47413">
    <property type="entry name" value="lambda repressor-like DNA-binding domains"/>
    <property type="match status" value="1"/>
</dbReference>
<feature type="domain" description="HTH cro/C1-type" evidence="2">
    <location>
        <begin position="13"/>
        <end position="67"/>
    </location>
</feature>
<evidence type="ECO:0000313" key="4">
    <source>
        <dbReference type="Proteomes" id="UP000824204"/>
    </source>
</evidence>
<dbReference type="EMBL" id="DXFX01000066">
    <property type="protein sequence ID" value="HIX07809.1"/>
    <property type="molecule type" value="Genomic_DNA"/>
</dbReference>
<evidence type="ECO:0000259" key="2">
    <source>
        <dbReference type="PROSITE" id="PS50943"/>
    </source>
</evidence>
<dbReference type="Gene3D" id="1.10.260.40">
    <property type="entry name" value="lambda repressor-like DNA-binding domains"/>
    <property type="match status" value="1"/>
</dbReference>
<dbReference type="Pfam" id="PF01381">
    <property type="entry name" value="HTH_3"/>
    <property type="match status" value="1"/>
</dbReference>
<dbReference type="CDD" id="cd00093">
    <property type="entry name" value="HTH_XRE"/>
    <property type="match status" value="1"/>
</dbReference>
<evidence type="ECO:0000256" key="1">
    <source>
        <dbReference type="ARBA" id="ARBA00023125"/>
    </source>
</evidence>
<protein>
    <submittedName>
        <fullName evidence="3">Helix-turn-helix domain-containing protein</fullName>
    </submittedName>
</protein>
<reference evidence="3" key="1">
    <citation type="journal article" date="2021" name="PeerJ">
        <title>Extensive microbial diversity within the chicken gut microbiome revealed by metagenomics and culture.</title>
        <authorList>
            <person name="Gilroy R."/>
            <person name="Ravi A."/>
            <person name="Getino M."/>
            <person name="Pursley I."/>
            <person name="Horton D.L."/>
            <person name="Alikhan N.F."/>
            <person name="Baker D."/>
            <person name="Gharbi K."/>
            <person name="Hall N."/>
            <person name="Watson M."/>
            <person name="Adriaenssens E.M."/>
            <person name="Foster-Nyarko E."/>
            <person name="Jarju S."/>
            <person name="Secka A."/>
            <person name="Antonio M."/>
            <person name="Oren A."/>
            <person name="Chaudhuri R.R."/>
            <person name="La Ragione R."/>
            <person name="Hildebrand F."/>
            <person name="Pallen M.J."/>
        </authorList>
    </citation>
    <scope>NUCLEOTIDE SEQUENCE</scope>
    <source>
        <strain evidence="3">811</strain>
    </source>
</reference>
<reference evidence="3" key="2">
    <citation type="submission" date="2021-04" db="EMBL/GenBank/DDBJ databases">
        <authorList>
            <person name="Gilroy R."/>
        </authorList>
    </citation>
    <scope>NUCLEOTIDE SEQUENCE</scope>
    <source>
        <strain evidence="3">811</strain>
    </source>
</reference>
<dbReference type="InterPro" id="IPR010982">
    <property type="entry name" value="Lambda_DNA-bd_dom_sf"/>
</dbReference>
<accession>A0A9D2AFH1</accession>
<dbReference type="InterPro" id="IPR001387">
    <property type="entry name" value="Cro/C1-type_HTH"/>
</dbReference>